<dbReference type="EMBL" id="CP143785">
    <property type="protein sequence ID" value="WVN86548.1"/>
    <property type="molecule type" value="Genomic_DNA"/>
</dbReference>
<dbReference type="RefSeq" id="XP_066067248.1">
    <property type="nucleotide sequence ID" value="XM_066211151.1"/>
</dbReference>
<dbReference type="Pfam" id="PF03645">
    <property type="entry name" value="Tctex-1"/>
    <property type="match status" value="1"/>
</dbReference>
<dbReference type="Gene3D" id="3.30.1140.40">
    <property type="entry name" value="Tctex-1"/>
    <property type="match status" value="1"/>
</dbReference>
<evidence type="ECO:0000313" key="3">
    <source>
        <dbReference type="Proteomes" id="UP000094043"/>
    </source>
</evidence>
<evidence type="ECO:0008006" key="4">
    <source>
        <dbReference type="Google" id="ProtNLM"/>
    </source>
</evidence>
<proteinExistence type="predicted"/>
<dbReference type="Proteomes" id="UP000094043">
    <property type="component" value="Chromosome 2"/>
</dbReference>
<sequence length="133" mass="14835">MSSTSRINGALSPPLARAGTADSKPRFPSDILRTFIKELLLNTLSTISWEPEGNKRMRELSKGIAEKIKGRMVEIEPNGFKYVVTATLTENKGQAARGDLVCHWEDCDQAIQEVFNNESIIYVVTAYALRCML</sequence>
<dbReference type="KEGG" id="cdep:91085928"/>
<dbReference type="GO" id="GO:0007018">
    <property type="term" value="P:microtubule-based movement"/>
    <property type="evidence" value="ECO:0007669"/>
    <property type="project" value="TreeGrafter"/>
</dbReference>
<dbReference type="AlphaFoldDB" id="A0AAJ8M012"/>
<keyword evidence="3" id="KW-1185">Reference proteome</keyword>
<organism evidence="2 3">
    <name type="scientific">Cryptococcus depauperatus CBS 7841</name>
    <dbReference type="NCBI Taxonomy" id="1295531"/>
    <lineage>
        <taxon>Eukaryota</taxon>
        <taxon>Fungi</taxon>
        <taxon>Dikarya</taxon>
        <taxon>Basidiomycota</taxon>
        <taxon>Agaricomycotina</taxon>
        <taxon>Tremellomycetes</taxon>
        <taxon>Tremellales</taxon>
        <taxon>Cryptococcaceae</taxon>
        <taxon>Cryptococcus</taxon>
    </lineage>
</organism>
<gene>
    <name evidence="2" type="ORF">L203_101715</name>
</gene>
<dbReference type="GO" id="GO:0005868">
    <property type="term" value="C:cytoplasmic dynein complex"/>
    <property type="evidence" value="ECO:0007669"/>
    <property type="project" value="TreeGrafter"/>
</dbReference>
<dbReference type="GeneID" id="91085928"/>
<feature type="region of interest" description="Disordered" evidence="1">
    <location>
        <begin position="1"/>
        <end position="23"/>
    </location>
</feature>
<dbReference type="PANTHER" id="PTHR21255:SF7">
    <property type="entry name" value="DYNEIN LIGHT CHAIN TCTEX-TYPE PROTEIN 2B"/>
    <property type="match status" value="1"/>
</dbReference>
<reference evidence="2" key="1">
    <citation type="submission" date="2016-06" db="EMBL/GenBank/DDBJ databases">
        <authorList>
            <person name="Cuomo C."/>
            <person name="Litvintseva A."/>
            <person name="Heitman J."/>
            <person name="Chen Y."/>
            <person name="Sun S."/>
            <person name="Springer D."/>
            <person name="Dromer F."/>
            <person name="Young S."/>
            <person name="Zeng Q."/>
            <person name="Chapman S."/>
            <person name="Gujja S."/>
            <person name="Saif S."/>
            <person name="Birren B."/>
        </authorList>
    </citation>
    <scope>NUCLEOTIDE SEQUENCE</scope>
    <source>
        <strain evidence="2">CBS 7841</strain>
    </source>
</reference>
<reference evidence="2" key="2">
    <citation type="journal article" date="2022" name="Elife">
        <title>Obligate sexual reproduction of a homothallic fungus closely related to the Cryptococcus pathogenic species complex.</title>
        <authorList>
            <person name="Passer A.R."/>
            <person name="Clancey S.A."/>
            <person name="Shea T."/>
            <person name="David-Palma M."/>
            <person name="Averette A.F."/>
            <person name="Boekhout T."/>
            <person name="Porcel B.M."/>
            <person name="Nowrousian M."/>
            <person name="Cuomo C.A."/>
            <person name="Sun S."/>
            <person name="Heitman J."/>
            <person name="Coelho M.A."/>
        </authorList>
    </citation>
    <scope>NUCLEOTIDE SEQUENCE</scope>
    <source>
        <strain evidence="2">CBS 7841</strain>
    </source>
</reference>
<accession>A0AAJ8M012</accession>
<dbReference type="InterPro" id="IPR005334">
    <property type="entry name" value="Tctex-1-like"/>
</dbReference>
<evidence type="ECO:0000313" key="2">
    <source>
        <dbReference type="EMBL" id="WVN86548.1"/>
    </source>
</evidence>
<dbReference type="GO" id="GO:0045505">
    <property type="term" value="F:dynein intermediate chain binding"/>
    <property type="evidence" value="ECO:0007669"/>
    <property type="project" value="TreeGrafter"/>
</dbReference>
<dbReference type="GO" id="GO:0005737">
    <property type="term" value="C:cytoplasm"/>
    <property type="evidence" value="ECO:0007669"/>
    <property type="project" value="TreeGrafter"/>
</dbReference>
<dbReference type="PANTHER" id="PTHR21255">
    <property type="entry name" value="T-COMPLEX-ASSOCIATED-TESTIS-EXPRESSED 1/ DYNEIN LIGHT CHAIN"/>
    <property type="match status" value="1"/>
</dbReference>
<evidence type="ECO:0000256" key="1">
    <source>
        <dbReference type="SAM" id="MobiDB-lite"/>
    </source>
</evidence>
<dbReference type="InterPro" id="IPR038586">
    <property type="entry name" value="Tctex-1-like_sf"/>
</dbReference>
<name>A0AAJ8M012_9TREE</name>
<protein>
    <recommendedName>
        <fullName evidence="4">Topoisomerase I damage affected protein 2</fullName>
    </recommendedName>
</protein>
<dbReference type="CDD" id="cd21459">
    <property type="entry name" value="DLC-like_TCTEX1D2"/>
    <property type="match status" value="1"/>
</dbReference>
<reference evidence="2" key="3">
    <citation type="submission" date="2024-01" db="EMBL/GenBank/DDBJ databases">
        <authorList>
            <person name="Coelho M.A."/>
            <person name="David-Palma M."/>
            <person name="Shea T."/>
            <person name="Sun S."/>
            <person name="Cuomo C.A."/>
            <person name="Heitman J."/>
        </authorList>
    </citation>
    <scope>NUCLEOTIDE SEQUENCE</scope>
    <source>
        <strain evidence="2">CBS 7841</strain>
    </source>
</reference>